<dbReference type="SUPFAM" id="SSF81653">
    <property type="entry name" value="Calcium ATPase, transduction domain A"/>
    <property type="match status" value="1"/>
</dbReference>
<dbReference type="Gramene" id="Pp3c1_2880V3.1">
    <property type="protein sequence ID" value="Pp3c1_2880V3.1"/>
    <property type="gene ID" value="Pp3c1_2880"/>
</dbReference>
<dbReference type="InterPro" id="IPR023214">
    <property type="entry name" value="HAD_sf"/>
</dbReference>
<evidence type="ECO:0000259" key="18">
    <source>
        <dbReference type="PROSITE" id="PS50846"/>
    </source>
</evidence>
<dbReference type="Gramene" id="Pp3c1_2920V3.2">
    <property type="protein sequence ID" value="Pp3c1_2920V3.2"/>
    <property type="gene ID" value="Pp3c1_2920"/>
</dbReference>
<dbReference type="EnsemblPlants" id="Pp3c1_2880V3.3">
    <property type="protein sequence ID" value="Pp3c1_2880V3.3"/>
    <property type="gene ID" value="Pp3c1_2880"/>
</dbReference>
<evidence type="ECO:0000313" key="21">
    <source>
        <dbReference type="EMBL" id="PNR61688.1"/>
    </source>
</evidence>
<dbReference type="PRINTS" id="PR00942">
    <property type="entry name" value="CUATPASEI"/>
</dbReference>
<dbReference type="EMBL" id="ABEU02000001">
    <property type="protein sequence ID" value="PNR61689.1"/>
    <property type="molecule type" value="Genomic_DNA"/>
</dbReference>
<keyword evidence="12" id="KW-0186">Copper</keyword>
<evidence type="ECO:0000256" key="8">
    <source>
        <dbReference type="ARBA" id="ARBA00022741"/>
    </source>
</evidence>
<dbReference type="PROSITE" id="PS00154">
    <property type="entry name" value="ATPASE_E1_E2"/>
    <property type="match status" value="1"/>
</dbReference>
<dbReference type="OrthoDB" id="432719at2759"/>
<keyword evidence="11 16" id="KW-1133">Transmembrane helix</keyword>
<evidence type="ECO:0000313" key="22">
    <source>
        <dbReference type="EMBL" id="PNR61689.1"/>
    </source>
</evidence>
<dbReference type="GO" id="GO:0055085">
    <property type="term" value="P:transmembrane transport"/>
    <property type="evidence" value="ECO:0000318"/>
    <property type="project" value="GO_Central"/>
</dbReference>
<gene>
    <name evidence="23" type="primary">LOC112288304</name>
    <name evidence="24" type="synonym">LOC112278615</name>
    <name evidence="25" type="synonym">LOC112287984</name>
    <name evidence="20" type="ORF">PHYPA_000108</name>
    <name evidence="21" type="ORF">PHYPA_000111</name>
    <name evidence="22" type="ORF">PHYPA_000112</name>
    <name evidence="19" type="ORF">PHYPA_031188</name>
</gene>
<dbReference type="EnsemblPlants" id="Pp3c1_2920V3.2">
    <property type="protein sequence ID" value="Pp3c1_2920V3.2"/>
    <property type="gene ID" value="Pp3c1_2920"/>
</dbReference>
<evidence type="ECO:0000256" key="4">
    <source>
        <dbReference type="ARBA" id="ARBA00022448"/>
    </source>
</evidence>
<dbReference type="GO" id="GO:0016887">
    <property type="term" value="F:ATP hydrolysis activity"/>
    <property type="evidence" value="ECO:0007669"/>
    <property type="project" value="InterPro"/>
</dbReference>
<dbReference type="InterPro" id="IPR023299">
    <property type="entry name" value="ATPase_P-typ_cyto_dom_N"/>
</dbReference>
<keyword evidence="9 16" id="KW-0067">ATP-binding</keyword>
<reference evidence="20 26" key="2">
    <citation type="journal article" date="2018" name="Plant J.">
        <title>The Physcomitrella patens chromosome-scale assembly reveals moss genome structure and evolution.</title>
        <authorList>
            <person name="Lang D."/>
            <person name="Ullrich K.K."/>
            <person name="Murat F."/>
            <person name="Fuchs J."/>
            <person name="Jenkins J."/>
            <person name="Haas F.B."/>
            <person name="Piednoel M."/>
            <person name="Gundlach H."/>
            <person name="Van Bel M."/>
            <person name="Meyberg R."/>
            <person name="Vives C."/>
            <person name="Morata J."/>
            <person name="Symeonidi A."/>
            <person name="Hiss M."/>
            <person name="Muchero W."/>
            <person name="Kamisugi Y."/>
            <person name="Saleh O."/>
            <person name="Blanc G."/>
            <person name="Decker E.L."/>
            <person name="van Gessel N."/>
            <person name="Grimwood J."/>
            <person name="Hayes R.D."/>
            <person name="Graham S.W."/>
            <person name="Gunter L.E."/>
            <person name="McDaniel S.F."/>
            <person name="Hoernstein S.N.W."/>
            <person name="Larsson A."/>
            <person name="Li F.W."/>
            <person name="Perroud P.F."/>
            <person name="Phillips J."/>
            <person name="Ranjan P."/>
            <person name="Rokshar D.S."/>
            <person name="Rothfels C.J."/>
            <person name="Schneider L."/>
            <person name="Shu S."/>
            <person name="Stevenson D.W."/>
            <person name="Thummler F."/>
            <person name="Tillich M."/>
            <person name="Villarreal Aguilar J.C."/>
            <person name="Widiez T."/>
            <person name="Wong G.K."/>
            <person name="Wymore A."/>
            <person name="Zhang Y."/>
            <person name="Zimmer A.D."/>
            <person name="Quatrano R.S."/>
            <person name="Mayer K.F.X."/>
            <person name="Goodstein D."/>
            <person name="Casacuberta J.M."/>
            <person name="Vandepoele K."/>
            <person name="Reski R."/>
            <person name="Cuming A.C."/>
            <person name="Tuskan G.A."/>
            <person name="Maumus F."/>
            <person name="Salse J."/>
            <person name="Schmutz J."/>
            <person name="Rensing S.A."/>
        </authorList>
    </citation>
    <scope>NUCLEOTIDE SEQUENCE [LARGE SCALE GENOMIC DNA]</scope>
    <source>
        <strain evidence="23 26">cv. Gransden 2004</strain>
    </source>
</reference>
<evidence type="ECO:0000313" key="25">
    <source>
        <dbReference type="EnsemblPlants" id="Pp3c1_2920V3.1"/>
    </source>
</evidence>
<dbReference type="PANTHER" id="PTHR46594">
    <property type="entry name" value="P-TYPE CATION-TRANSPORTING ATPASE"/>
    <property type="match status" value="1"/>
</dbReference>
<dbReference type="Proteomes" id="UP000006727">
    <property type="component" value="Chromosome 1"/>
</dbReference>
<dbReference type="EnsemblPlants" id="Pp3c1_2880V3.1">
    <property type="protein sequence ID" value="Pp3c1_2880V3.1"/>
    <property type="gene ID" value="Pp3c1_2880"/>
</dbReference>
<evidence type="ECO:0000256" key="15">
    <source>
        <dbReference type="ARBA" id="ARBA00049289"/>
    </source>
</evidence>
<evidence type="ECO:0000256" key="13">
    <source>
        <dbReference type="ARBA" id="ARBA00023065"/>
    </source>
</evidence>
<dbReference type="InterPro" id="IPR006121">
    <property type="entry name" value="HMA_dom"/>
</dbReference>
<dbReference type="EMBL" id="ABEU02000001">
    <property type="protein sequence ID" value="PNR61688.1"/>
    <property type="molecule type" value="Genomic_DNA"/>
</dbReference>
<dbReference type="EC" id="7.2.2.8" evidence="3"/>
<dbReference type="FunFam" id="3.40.50.1000:FF:000031">
    <property type="entry name" value="Probable copper-transporting ATPase HMA5"/>
    <property type="match status" value="1"/>
</dbReference>
<dbReference type="Pfam" id="PF00702">
    <property type="entry name" value="Hydrolase"/>
    <property type="match status" value="1"/>
</dbReference>
<feature type="domain" description="HMA" evidence="18">
    <location>
        <begin position="215"/>
        <end position="281"/>
    </location>
</feature>
<protein>
    <recommendedName>
        <fullName evidence="3">P-type Cu(+) transporter</fullName>
        <ecNumber evidence="3">7.2.2.8</ecNumber>
    </recommendedName>
</protein>
<evidence type="ECO:0000313" key="19">
    <source>
        <dbReference type="EMBL" id="PNR26042.1"/>
    </source>
</evidence>
<dbReference type="EnsemblPlants" id="Pp3c1_2770V3.2">
    <property type="protein sequence ID" value="Pp3c1_2770V3.2"/>
    <property type="gene ID" value="Pp3c1_2770"/>
</dbReference>
<keyword evidence="8 16" id="KW-0547">Nucleotide-binding</keyword>
<dbReference type="Gene3D" id="3.40.1110.10">
    <property type="entry name" value="Calcium-transporting ATPase, cytoplasmic domain N"/>
    <property type="match status" value="2"/>
</dbReference>
<dbReference type="Pfam" id="PF00122">
    <property type="entry name" value="E1-E2_ATPase"/>
    <property type="match status" value="1"/>
</dbReference>
<dbReference type="Gene3D" id="3.40.50.1000">
    <property type="entry name" value="HAD superfamily/HAD-like"/>
    <property type="match status" value="1"/>
</dbReference>
<reference evidence="20 26" key="1">
    <citation type="journal article" date="2008" name="Science">
        <title>The Physcomitrella genome reveals evolutionary insights into the conquest of land by plants.</title>
        <authorList>
            <person name="Rensing S."/>
            <person name="Lang D."/>
            <person name="Zimmer A."/>
            <person name="Terry A."/>
            <person name="Salamov A."/>
            <person name="Shapiro H."/>
            <person name="Nishiyama T."/>
            <person name="Perroud P.-F."/>
            <person name="Lindquist E."/>
            <person name="Kamisugi Y."/>
            <person name="Tanahashi T."/>
            <person name="Sakakibara K."/>
            <person name="Fujita T."/>
            <person name="Oishi K."/>
            <person name="Shin-I T."/>
            <person name="Kuroki Y."/>
            <person name="Toyoda A."/>
            <person name="Suzuki Y."/>
            <person name="Hashimoto A."/>
            <person name="Yamaguchi K."/>
            <person name="Sugano A."/>
            <person name="Kohara Y."/>
            <person name="Fujiyama A."/>
            <person name="Anterola A."/>
            <person name="Aoki S."/>
            <person name="Ashton N."/>
            <person name="Barbazuk W.B."/>
            <person name="Barker E."/>
            <person name="Bennetzen J."/>
            <person name="Bezanilla M."/>
            <person name="Blankenship R."/>
            <person name="Cho S.H."/>
            <person name="Dutcher S."/>
            <person name="Estelle M."/>
            <person name="Fawcett J.A."/>
            <person name="Gundlach H."/>
            <person name="Hanada K."/>
            <person name="Heyl A."/>
            <person name="Hicks K.A."/>
            <person name="Hugh J."/>
            <person name="Lohr M."/>
            <person name="Mayer K."/>
            <person name="Melkozernov A."/>
            <person name="Murata T."/>
            <person name="Nelson D."/>
            <person name="Pils B."/>
            <person name="Prigge M."/>
            <person name="Reiss B."/>
            <person name="Renner T."/>
            <person name="Rombauts S."/>
            <person name="Rushton P."/>
            <person name="Sanderfoot A."/>
            <person name="Schween G."/>
            <person name="Shiu S.-H."/>
            <person name="Stueber K."/>
            <person name="Theodoulou F.L."/>
            <person name="Tu H."/>
            <person name="Van de Peer Y."/>
            <person name="Verrier P.J."/>
            <person name="Waters E."/>
            <person name="Wood A."/>
            <person name="Yang L."/>
            <person name="Cove D."/>
            <person name="Cuming A."/>
            <person name="Hasebe M."/>
            <person name="Lucas S."/>
            <person name="Mishler D.B."/>
            <person name="Reski R."/>
            <person name="Grigoriev I."/>
            <person name="Quatrano R.S."/>
            <person name="Boore J.L."/>
        </authorList>
    </citation>
    <scope>NUCLEOTIDE SEQUENCE [LARGE SCALE GENOMIC DNA]</scope>
    <source>
        <strain evidence="23 26">cv. Gransden 2004</strain>
    </source>
</reference>
<keyword evidence="26" id="KW-1185">Reference proteome</keyword>
<feature type="transmembrane region" description="Helical" evidence="16">
    <location>
        <begin position="570"/>
        <end position="589"/>
    </location>
</feature>
<dbReference type="PROSITE" id="PS01047">
    <property type="entry name" value="HMA_1"/>
    <property type="match status" value="2"/>
</dbReference>
<dbReference type="PRINTS" id="PR00119">
    <property type="entry name" value="CATATPASE"/>
</dbReference>
<dbReference type="InterPro" id="IPR017969">
    <property type="entry name" value="Heavy-metal-associated_CS"/>
</dbReference>
<dbReference type="SUPFAM" id="SSF81665">
    <property type="entry name" value="Calcium ATPase, transmembrane domain M"/>
    <property type="match status" value="1"/>
</dbReference>
<dbReference type="GO" id="GO:0010273">
    <property type="term" value="P:detoxification of copper ion"/>
    <property type="evidence" value="ECO:0000318"/>
    <property type="project" value="GO_Central"/>
</dbReference>
<accession>A0A2K1L6M2</accession>
<reference evidence="23" key="3">
    <citation type="submission" date="2020-12" db="UniProtKB">
        <authorList>
            <consortium name="EnsemblPlants"/>
        </authorList>
    </citation>
    <scope>IDENTIFICATION</scope>
</reference>
<dbReference type="InterPro" id="IPR006122">
    <property type="entry name" value="HMA_Cu_ion-bd"/>
</dbReference>
<dbReference type="EMBL" id="ABEU02000001">
    <property type="protein sequence ID" value="PNR61685.1"/>
    <property type="molecule type" value="Genomic_DNA"/>
</dbReference>
<dbReference type="InterPro" id="IPR023298">
    <property type="entry name" value="ATPase_P-typ_TM_dom_sf"/>
</dbReference>
<proteinExistence type="inferred from homology"/>
<feature type="transmembrane region" description="Helical" evidence="16">
    <location>
        <begin position="962"/>
        <end position="982"/>
    </location>
</feature>
<dbReference type="GO" id="GO:0140581">
    <property type="term" value="F:P-type monovalent copper transporter activity"/>
    <property type="evidence" value="ECO:0007669"/>
    <property type="project" value="UniProtKB-EC"/>
</dbReference>
<evidence type="ECO:0000256" key="10">
    <source>
        <dbReference type="ARBA" id="ARBA00022967"/>
    </source>
</evidence>
<dbReference type="Gramene" id="Pp3c1_2770V3.1">
    <property type="protein sequence ID" value="Pp3c1_2770V3.1"/>
    <property type="gene ID" value="Pp3c1_2770"/>
</dbReference>
<feature type="domain" description="HMA" evidence="18">
    <location>
        <begin position="140"/>
        <end position="206"/>
    </location>
</feature>
<evidence type="ECO:0000256" key="16">
    <source>
        <dbReference type="RuleBase" id="RU362081"/>
    </source>
</evidence>
<dbReference type="InterPro" id="IPR044492">
    <property type="entry name" value="P_typ_ATPase_HD_dom"/>
</dbReference>
<feature type="transmembrane region" description="Helical" evidence="16">
    <location>
        <begin position="337"/>
        <end position="358"/>
    </location>
</feature>
<dbReference type="GeneID" id="112288304"/>
<dbReference type="EMBL" id="ABEU02000166">
    <property type="protein sequence ID" value="PNR26042.1"/>
    <property type="molecule type" value="Genomic_DNA"/>
</dbReference>
<evidence type="ECO:0000313" key="24">
    <source>
        <dbReference type="EnsemblPlants" id="Pp3c1_2880V3.1"/>
    </source>
</evidence>
<dbReference type="EnsemblPlants" id="Pp3c1_2920V3.1">
    <property type="protein sequence ID" value="Pp3c1_2920V3.1"/>
    <property type="gene ID" value="Pp3c1_2920"/>
</dbReference>
<evidence type="ECO:0000256" key="6">
    <source>
        <dbReference type="ARBA" id="ARBA00022723"/>
    </source>
</evidence>
<dbReference type="InterPro" id="IPR036412">
    <property type="entry name" value="HAD-like_sf"/>
</dbReference>
<evidence type="ECO:0000313" key="20">
    <source>
        <dbReference type="EMBL" id="PNR61685.1"/>
    </source>
</evidence>
<evidence type="ECO:0000256" key="11">
    <source>
        <dbReference type="ARBA" id="ARBA00022989"/>
    </source>
</evidence>
<dbReference type="NCBIfam" id="TIGR01494">
    <property type="entry name" value="ATPase_P-type"/>
    <property type="match status" value="1"/>
</dbReference>
<keyword evidence="7" id="KW-0677">Repeat</keyword>
<feature type="compositionally biased region" description="Basic and acidic residues" evidence="17">
    <location>
        <begin position="18"/>
        <end position="31"/>
    </location>
</feature>
<dbReference type="SUPFAM" id="SSF55008">
    <property type="entry name" value="HMA, heavy metal-associated domain"/>
    <property type="match status" value="3"/>
</dbReference>
<feature type="transmembrane region" description="Helical" evidence="16">
    <location>
        <begin position="930"/>
        <end position="950"/>
    </location>
</feature>
<dbReference type="EnsemblPlants" id="Pp3c1_2770V3.1">
    <property type="protein sequence ID" value="Pp3c1_2770V3.1"/>
    <property type="gene ID" value="Pp3c1_2770"/>
</dbReference>
<dbReference type="Gramene" id="Pp3c1_2880V3.3">
    <property type="protein sequence ID" value="Pp3c1_2880V3.3"/>
    <property type="gene ID" value="Pp3c1_2880"/>
</dbReference>
<dbReference type="RefSeq" id="XP_024388144.1">
    <property type="nucleotide sequence ID" value="XM_024532376.2"/>
</dbReference>
<feature type="domain" description="HMA" evidence="18">
    <location>
        <begin position="62"/>
        <end position="128"/>
    </location>
</feature>
<dbReference type="GO" id="GO:0005507">
    <property type="term" value="F:copper ion binding"/>
    <property type="evidence" value="ECO:0000318"/>
    <property type="project" value="GO_Central"/>
</dbReference>
<keyword evidence="10" id="KW-1278">Translocase</keyword>
<dbReference type="CDD" id="cd00371">
    <property type="entry name" value="HMA"/>
    <property type="match status" value="3"/>
</dbReference>
<keyword evidence="14 16" id="KW-0472">Membrane</keyword>
<dbReference type="SFLD" id="SFLDG00002">
    <property type="entry name" value="C1.7:_P-type_atpase_like"/>
    <property type="match status" value="1"/>
</dbReference>
<keyword evidence="13" id="KW-0406">Ion transport</keyword>
<evidence type="ECO:0000256" key="3">
    <source>
        <dbReference type="ARBA" id="ARBA00012517"/>
    </source>
</evidence>
<evidence type="ECO:0000256" key="2">
    <source>
        <dbReference type="ARBA" id="ARBA00006024"/>
    </source>
</evidence>
<sequence length="1000" mass="107981">MQSLMKVVLAPRTGSATESERRKKKKEDVLLERSLSSSTRYPSMPRYPLSPLHGEVDVSEIRKANLKVTGMECAACAGSIEKAVKRLPGIEEATVSVLQNRAQVVYRPAFVQEESIREAIEDAGFEAEAIVDDAGQRSGSISRFRIKGMTCTSCSNSIESSLKKLDGVQKAVVALATEECEVRHDAGVISHVQLAAAIDDLGYEAELLIAGEETNRIRLQLEGVTAAADFQLVKEMLVALSGVTSVDLDFSNAMVTVSYEPDRAGPRTFIETIEQAGVFTAKLEAPRGRGSHDRGLEIQHHKKYFLWSLVFTVPVFFLSMVFMYIPGIMEGLEHGRLNGLSIGALLRWILATPVQFVIGRRFYVGAYKALRRGSSNMDVLIAMGTNAAYFYSVYIVLRAATSPTFKGTDFFETSAMLISFIILGKYLEVMAKGKTSEAVAKLMDLAPDKATLLTLDEEGDVAGEREIGAELIQRRDIIKVVPGSKVPTDGVVVWGQSFVNESMITGEARPVPKKLGDKVIGGTMNDHGVIHIRATHVGAETALAQIVRLVEAAQMGKAPVQKYADRISTYFVPAVVVAAFVTWLAWYVGGKARSYPKSWIPAAMDEFELALQFGISVLVIACPCALGLATPTAIMVATGKGATQGILIKGGQALEAAHKVKTVVFDKTGTLTIGKPIVVHTKLLTNIPLHVFYDTIAAAEVNSEHPLGKAIVAYSRKISGEHSSHGQQQHEVRDFEAIPGQGVRAVVDGKATLVGNMRLMKEHGIHISEEAEEHLRDVETLARTGVMVAIERELVGVVSIADPVKPEAARVISILKSMGVRSMMVTGDNWGTAVAIARELGIERPCVHAESLPEDKARIVEEMQAAGTSVAMVGDGINDSPALVAADVGMAIGAGTDIAIEAADIVLMKSNLEDVITGIDLSRKSFFRIWLNYVWALGYNVLGIPIAAGALFPSTGFRLPPWVAGAAMAASSVSVVCSSLWLKRYKRPKVVEEIDTSVQR</sequence>
<keyword evidence="5 16" id="KW-0812">Transmembrane</keyword>
<keyword evidence="4" id="KW-0813">Transport</keyword>
<dbReference type="GO" id="GO:0005524">
    <property type="term" value="F:ATP binding"/>
    <property type="evidence" value="ECO:0007669"/>
    <property type="project" value="UniProtKB-UniRule"/>
</dbReference>
<evidence type="ECO:0000256" key="5">
    <source>
        <dbReference type="ARBA" id="ARBA00022692"/>
    </source>
</evidence>
<name>A0A2K1L6M2_PHYPA</name>
<dbReference type="KEGG" id="ppp:112278615"/>
<dbReference type="Pfam" id="PF00403">
    <property type="entry name" value="HMA"/>
    <property type="match status" value="3"/>
</dbReference>
<comment type="catalytic activity">
    <reaction evidence="15">
        <text>Cu(+)(in) + ATP + H2O = Cu(+)(out) + ADP + phosphate + H(+)</text>
        <dbReference type="Rhea" id="RHEA:25792"/>
        <dbReference type="ChEBI" id="CHEBI:15377"/>
        <dbReference type="ChEBI" id="CHEBI:15378"/>
        <dbReference type="ChEBI" id="CHEBI:30616"/>
        <dbReference type="ChEBI" id="CHEBI:43474"/>
        <dbReference type="ChEBI" id="CHEBI:49552"/>
        <dbReference type="ChEBI" id="CHEBI:456216"/>
        <dbReference type="EC" id="7.2.2.8"/>
    </reaction>
</comment>
<dbReference type="SFLD" id="SFLDS00003">
    <property type="entry name" value="Haloacid_Dehalogenase"/>
    <property type="match status" value="1"/>
</dbReference>
<dbReference type="FunFam" id="2.70.150.10:FF:000002">
    <property type="entry name" value="Copper-transporting ATPase 1, putative"/>
    <property type="match status" value="1"/>
</dbReference>
<dbReference type="InterPro" id="IPR036163">
    <property type="entry name" value="HMA_dom_sf"/>
</dbReference>
<dbReference type="CDD" id="cd02094">
    <property type="entry name" value="P-type_ATPase_Cu-like"/>
    <property type="match status" value="1"/>
</dbReference>
<dbReference type="InterPro" id="IPR027256">
    <property type="entry name" value="P-typ_ATPase_IB"/>
</dbReference>
<dbReference type="GO" id="GO:0005886">
    <property type="term" value="C:plasma membrane"/>
    <property type="evidence" value="ECO:0000318"/>
    <property type="project" value="GO_Central"/>
</dbReference>
<evidence type="ECO:0000313" key="23">
    <source>
        <dbReference type="EnsemblPlants" id="Pp3c1_2770V3.1"/>
    </source>
</evidence>
<evidence type="ECO:0000256" key="17">
    <source>
        <dbReference type="SAM" id="MobiDB-lite"/>
    </source>
</evidence>
<evidence type="ECO:0000313" key="26">
    <source>
        <dbReference type="Proteomes" id="UP000006727"/>
    </source>
</evidence>
<dbReference type="PROSITE" id="PS50846">
    <property type="entry name" value="HMA_2"/>
    <property type="match status" value="3"/>
</dbReference>
<keyword evidence="6 16" id="KW-0479">Metal-binding</keyword>
<dbReference type="PANTHER" id="PTHR46594:SF4">
    <property type="entry name" value="P-TYPE CATION-TRANSPORTING ATPASE"/>
    <property type="match status" value="1"/>
</dbReference>
<dbReference type="InterPro" id="IPR059000">
    <property type="entry name" value="ATPase_P-type_domA"/>
</dbReference>
<dbReference type="FunFam" id="3.30.70.100:FF:000033">
    <property type="entry name" value="Copper-transporting ATPase HMA5"/>
    <property type="match status" value="1"/>
</dbReference>
<comment type="subcellular location">
    <subcellularLocation>
        <location evidence="1">Membrane</location>
        <topology evidence="1">Multi-pass membrane protein</topology>
    </subcellularLocation>
</comment>
<dbReference type="NCBIfam" id="TIGR01525">
    <property type="entry name" value="ATPase-IB_hvy"/>
    <property type="match status" value="1"/>
</dbReference>
<dbReference type="SFLD" id="SFLDF00027">
    <property type="entry name" value="p-type_atpase"/>
    <property type="match status" value="1"/>
</dbReference>
<comment type="similarity">
    <text evidence="2 16">Belongs to the cation transport ATPase (P-type) (TC 3.A.3) family. Type IB subfamily.</text>
</comment>
<organism evidence="20">
    <name type="scientific">Physcomitrium patens</name>
    <name type="common">Spreading-leaved earth moss</name>
    <name type="synonym">Physcomitrella patens</name>
    <dbReference type="NCBI Taxonomy" id="3218"/>
    <lineage>
        <taxon>Eukaryota</taxon>
        <taxon>Viridiplantae</taxon>
        <taxon>Streptophyta</taxon>
        <taxon>Embryophyta</taxon>
        <taxon>Bryophyta</taxon>
        <taxon>Bryophytina</taxon>
        <taxon>Bryopsida</taxon>
        <taxon>Funariidae</taxon>
        <taxon>Funariales</taxon>
        <taxon>Funariaceae</taxon>
        <taxon>Physcomitrium</taxon>
    </lineage>
</organism>
<feature type="transmembrane region" description="Helical" evidence="16">
    <location>
        <begin position="609"/>
        <end position="630"/>
    </location>
</feature>
<dbReference type="STRING" id="3218.A0A2K1L6M2"/>
<feature type="transmembrane region" description="Helical" evidence="16">
    <location>
        <begin position="379"/>
        <end position="397"/>
    </location>
</feature>
<dbReference type="Gene3D" id="3.30.70.100">
    <property type="match status" value="3"/>
</dbReference>
<dbReference type="NCBIfam" id="TIGR00003">
    <property type="entry name" value="copper ion binding protein"/>
    <property type="match status" value="2"/>
</dbReference>
<dbReference type="AlphaFoldDB" id="A0A2K1L6M2"/>
<evidence type="ECO:0000256" key="14">
    <source>
        <dbReference type="ARBA" id="ARBA00023136"/>
    </source>
</evidence>
<dbReference type="FunFam" id="3.30.70.100:FF:000056">
    <property type="entry name" value="Heavy metal transporting ATPase"/>
    <property type="match status" value="1"/>
</dbReference>
<dbReference type="Gramene" id="Pp3c1_2770V3.2">
    <property type="protein sequence ID" value="Pp3c1_2770V3.2"/>
    <property type="gene ID" value="Pp3c1_2770"/>
</dbReference>
<dbReference type="SUPFAM" id="SSF56784">
    <property type="entry name" value="HAD-like"/>
    <property type="match status" value="1"/>
</dbReference>
<evidence type="ECO:0000256" key="1">
    <source>
        <dbReference type="ARBA" id="ARBA00004141"/>
    </source>
</evidence>
<dbReference type="Gene3D" id="2.70.150.10">
    <property type="entry name" value="Calcium-transporting ATPase, cytoplasmic transduction domain A"/>
    <property type="match status" value="1"/>
</dbReference>
<evidence type="ECO:0000256" key="7">
    <source>
        <dbReference type="ARBA" id="ARBA00022737"/>
    </source>
</evidence>
<dbReference type="InterPro" id="IPR018303">
    <property type="entry name" value="ATPase_P-typ_P_site"/>
</dbReference>
<dbReference type="InterPro" id="IPR001757">
    <property type="entry name" value="P_typ_ATPase"/>
</dbReference>
<dbReference type="InterPro" id="IPR008250">
    <property type="entry name" value="ATPase_P-typ_transduc_dom_A_sf"/>
</dbReference>
<feature type="transmembrane region" description="Helical" evidence="16">
    <location>
        <begin position="304"/>
        <end position="325"/>
    </location>
</feature>
<dbReference type="Gramene" id="Pp3c1_2920V3.1">
    <property type="protein sequence ID" value="Pp3c1_2920V3.1"/>
    <property type="gene ID" value="Pp3c1_2920"/>
</dbReference>
<feature type="region of interest" description="Disordered" evidence="17">
    <location>
        <begin position="1"/>
        <end position="49"/>
    </location>
</feature>
<feature type="transmembrane region" description="Helical" evidence="16">
    <location>
        <begin position="409"/>
        <end position="427"/>
    </location>
</feature>
<evidence type="ECO:0000256" key="12">
    <source>
        <dbReference type="ARBA" id="ARBA00023008"/>
    </source>
</evidence>
<evidence type="ECO:0000256" key="9">
    <source>
        <dbReference type="ARBA" id="ARBA00022840"/>
    </source>
</evidence>